<comment type="caution">
    <text evidence="7">The sequence shown here is derived from an EMBL/GenBank/DDBJ whole genome shotgun (WGS) entry which is preliminary data.</text>
</comment>
<proteinExistence type="predicted"/>
<accession>A0ABQ1LX21</accession>
<dbReference type="RefSeq" id="WP_188426198.1">
    <property type="nucleotide sequence ID" value="NZ_BMCH01000003.1"/>
</dbReference>
<dbReference type="InterPro" id="IPR050189">
    <property type="entry name" value="MFS_Efflux_Transporters"/>
</dbReference>
<sequence length="125" mass="12768">MNTFLASSWVSGDFSAFAISPTVTVIPLTVVIFLIGASGGLSTVVQSRLLSVATGSEGLAAALNQSAFNTANAIGPWLGGLAVAHDLGWTSVGWVGLALSLSGFIIFLLSLAEEAWSKQARSRGA</sequence>
<evidence type="ECO:0000256" key="4">
    <source>
        <dbReference type="ARBA" id="ARBA00022989"/>
    </source>
</evidence>
<keyword evidence="5 6" id="KW-0472">Membrane</keyword>
<evidence type="ECO:0000313" key="8">
    <source>
        <dbReference type="Proteomes" id="UP000637769"/>
    </source>
</evidence>
<evidence type="ECO:0008006" key="9">
    <source>
        <dbReference type="Google" id="ProtNLM"/>
    </source>
</evidence>
<organism evidence="7 8">
    <name type="scientific">Asaia siamensis</name>
    <dbReference type="NCBI Taxonomy" id="110479"/>
    <lineage>
        <taxon>Bacteria</taxon>
        <taxon>Pseudomonadati</taxon>
        <taxon>Pseudomonadota</taxon>
        <taxon>Alphaproteobacteria</taxon>
        <taxon>Acetobacterales</taxon>
        <taxon>Acetobacteraceae</taxon>
        <taxon>Asaia</taxon>
    </lineage>
</organism>
<feature type="transmembrane region" description="Helical" evidence="6">
    <location>
        <begin position="88"/>
        <end position="112"/>
    </location>
</feature>
<gene>
    <name evidence="7" type="ORF">GCM10007207_15630</name>
</gene>
<keyword evidence="4 6" id="KW-1133">Transmembrane helix</keyword>
<name>A0ABQ1LX21_9PROT</name>
<reference evidence="8" key="1">
    <citation type="journal article" date="2019" name="Int. J. Syst. Evol. Microbiol.">
        <title>The Global Catalogue of Microorganisms (GCM) 10K type strain sequencing project: providing services to taxonomists for standard genome sequencing and annotation.</title>
        <authorList>
            <consortium name="The Broad Institute Genomics Platform"/>
            <consortium name="The Broad Institute Genome Sequencing Center for Infectious Disease"/>
            <person name="Wu L."/>
            <person name="Ma J."/>
        </authorList>
    </citation>
    <scope>NUCLEOTIDE SEQUENCE [LARGE SCALE GENOMIC DNA]</scope>
    <source>
        <strain evidence="8">CCM 7132</strain>
    </source>
</reference>
<evidence type="ECO:0000256" key="2">
    <source>
        <dbReference type="ARBA" id="ARBA00022475"/>
    </source>
</evidence>
<dbReference type="PANTHER" id="PTHR43124:SF3">
    <property type="entry name" value="CHLORAMPHENICOL EFFLUX PUMP RV0191"/>
    <property type="match status" value="1"/>
</dbReference>
<evidence type="ECO:0000313" key="7">
    <source>
        <dbReference type="EMBL" id="GGC30969.1"/>
    </source>
</evidence>
<protein>
    <recommendedName>
        <fullName evidence="9">MFS transporter</fullName>
    </recommendedName>
</protein>
<evidence type="ECO:0000256" key="1">
    <source>
        <dbReference type="ARBA" id="ARBA00004651"/>
    </source>
</evidence>
<dbReference type="Proteomes" id="UP000637769">
    <property type="component" value="Unassembled WGS sequence"/>
</dbReference>
<evidence type="ECO:0000256" key="3">
    <source>
        <dbReference type="ARBA" id="ARBA00022692"/>
    </source>
</evidence>
<evidence type="ECO:0000256" key="5">
    <source>
        <dbReference type="ARBA" id="ARBA00023136"/>
    </source>
</evidence>
<comment type="subcellular location">
    <subcellularLocation>
        <location evidence="1">Cell membrane</location>
        <topology evidence="1">Multi-pass membrane protein</topology>
    </subcellularLocation>
</comment>
<evidence type="ECO:0000256" key="6">
    <source>
        <dbReference type="SAM" id="Phobius"/>
    </source>
</evidence>
<dbReference type="PANTHER" id="PTHR43124">
    <property type="entry name" value="PURINE EFFLUX PUMP PBUE"/>
    <property type="match status" value="1"/>
</dbReference>
<keyword evidence="3 6" id="KW-0812">Transmembrane</keyword>
<dbReference type="Gene3D" id="1.20.1250.20">
    <property type="entry name" value="MFS general substrate transporter like domains"/>
    <property type="match status" value="1"/>
</dbReference>
<keyword evidence="2" id="KW-1003">Cell membrane</keyword>
<keyword evidence="8" id="KW-1185">Reference proteome</keyword>
<dbReference type="EMBL" id="BMCH01000003">
    <property type="protein sequence ID" value="GGC30969.1"/>
    <property type="molecule type" value="Genomic_DNA"/>
</dbReference>
<feature type="transmembrane region" description="Helical" evidence="6">
    <location>
        <begin position="14"/>
        <end position="37"/>
    </location>
</feature>
<dbReference type="SUPFAM" id="SSF103473">
    <property type="entry name" value="MFS general substrate transporter"/>
    <property type="match status" value="1"/>
</dbReference>
<dbReference type="InterPro" id="IPR036259">
    <property type="entry name" value="MFS_trans_sf"/>
</dbReference>